<dbReference type="Proteomes" id="UP000460949">
    <property type="component" value="Unassembled WGS sequence"/>
</dbReference>
<name>A0A845DYR3_9BACI</name>
<gene>
    <name evidence="2" type="ORF">GLW04_16900</name>
</gene>
<dbReference type="AlphaFoldDB" id="A0A845DYR3"/>
<dbReference type="EMBL" id="WMET01000005">
    <property type="protein sequence ID" value="MYL21585.1"/>
    <property type="molecule type" value="Genomic_DNA"/>
</dbReference>
<proteinExistence type="predicted"/>
<keyword evidence="1" id="KW-0732">Signal</keyword>
<evidence type="ECO:0000313" key="2">
    <source>
        <dbReference type="EMBL" id="MYL21585.1"/>
    </source>
</evidence>
<sequence>MIGKRSSLLIMAFLLAVPAAPASAEEDGKAEEGSFSEKREVVYATLNADGSQKDMYVVNNFDIEDPGTIVDYGPYSSVENLTNVNEIKQKNSRIEVRAEEEEFYYQGNLEDQNLPWNINFSYKLDGEEINPEELLGKDGQLEIGIETSEKEGADPVFFNNYTVQITVPLDAEIFENIEAPDGTVANSGKDRQVTFTVLPEKEESFKVTADAENIEMDSIEMAAVPASLSMEEPDIDGVKKDMNSLADATAAINDGASGLADGIAELNNGTAQVYSGSEQYLNGIQELNSGSASLVEGSASIKSALAEMSRLASQGPGDLNLGDLSQMQENLRELSSGLQKAEDGLVDLRTNYTNAHDQLDEAMASIPGYEVTEEDIQALRESGVDQEVVDHLIETYHAAQEAKAVYGDAEGAFDAAGPALDQAVASLSEINDQLAAAADTIETNLGSVNVDESIKELQQGIQDFSSQYNDFHAGLVDYTNGVGQLAGSYEEVHAGIGGLTSGTADLQSGAADLQNGTSELSASTSDLPEEMQSEIDQLMSEYDYSDFEPVSFVSEENENIESVQFVIKTESIKKEEQEEEQEQEDEKSLWDRFLDLFR</sequence>
<feature type="chain" id="PRO_5032422580" evidence="1">
    <location>
        <begin position="25"/>
        <end position="598"/>
    </location>
</feature>
<evidence type="ECO:0000256" key="1">
    <source>
        <dbReference type="SAM" id="SignalP"/>
    </source>
</evidence>
<protein>
    <submittedName>
        <fullName evidence="2">YhgE/Pip domain-containing protein</fullName>
    </submittedName>
</protein>
<organism evidence="2 3">
    <name type="scientific">Halobacillus litoralis</name>
    <dbReference type="NCBI Taxonomy" id="45668"/>
    <lineage>
        <taxon>Bacteria</taxon>
        <taxon>Bacillati</taxon>
        <taxon>Bacillota</taxon>
        <taxon>Bacilli</taxon>
        <taxon>Bacillales</taxon>
        <taxon>Bacillaceae</taxon>
        <taxon>Halobacillus</taxon>
    </lineage>
</organism>
<accession>A0A845DYR3</accession>
<dbReference type="Gene3D" id="1.10.287.950">
    <property type="entry name" value="Methyl-accepting chemotaxis protein"/>
    <property type="match status" value="2"/>
</dbReference>
<comment type="caution">
    <text evidence="2">The sequence shown here is derived from an EMBL/GenBank/DDBJ whole genome shotgun (WGS) entry which is preliminary data.</text>
</comment>
<reference evidence="2 3" key="1">
    <citation type="submission" date="2019-11" db="EMBL/GenBank/DDBJ databases">
        <title>Genome sequences of 17 halophilic strains isolated from different environments.</title>
        <authorList>
            <person name="Furrow R.E."/>
        </authorList>
    </citation>
    <scope>NUCLEOTIDE SEQUENCE [LARGE SCALE GENOMIC DNA]</scope>
    <source>
        <strain evidence="2 3">22511_23_Filter</strain>
    </source>
</reference>
<evidence type="ECO:0000313" key="3">
    <source>
        <dbReference type="Proteomes" id="UP000460949"/>
    </source>
</evidence>
<feature type="signal peptide" evidence="1">
    <location>
        <begin position="1"/>
        <end position="24"/>
    </location>
</feature>
<dbReference type="RefSeq" id="WP_160839411.1">
    <property type="nucleotide sequence ID" value="NZ_JAIVAK010000003.1"/>
</dbReference>